<name>A0A8J5CX31_CHIOP</name>
<dbReference type="PANTHER" id="PTHR10410">
    <property type="entry name" value="EUKARYOTIC TRANSLATION INITIATION FACTOR 3 -RELATED"/>
    <property type="match status" value="1"/>
</dbReference>
<feature type="compositionally biased region" description="Acidic residues" evidence="1">
    <location>
        <begin position="12"/>
        <end position="37"/>
    </location>
</feature>
<reference evidence="2" key="1">
    <citation type="submission" date="2020-07" db="EMBL/GenBank/DDBJ databases">
        <title>The High-quality genome of the commercially important snow crab, Chionoecetes opilio.</title>
        <authorList>
            <person name="Jeong J.-H."/>
            <person name="Ryu S."/>
        </authorList>
    </citation>
    <scope>NUCLEOTIDE SEQUENCE</scope>
    <source>
        <strain evidence="2">MADBK_172401_WGS</strain>
        <tissue evidence="2">Digestive gland</tissue>
    </source>
</reference>
<dbReference type="EMBL" id="JACEEZ010011324">
    <property type="protein sequence ID" value="KAG0721337.1"/>
    <property type="molecule type" value="Genomic_DNA"/>
</dbReference>
<dbReference type="AlphaFoldDB" id="A0A8J5CX31"/>
<comment type="caution">
    <text evidence="2">The sequence shown here is derived from an EMBL/GenBank/DDBJ whole genome shotgun (WGS) entry which is preliminary data.</text>
</comment>
<keyword evidence="3" id="KW-1185">Reference proteome</keyword>
<dbReference type="Proteomes" id="UP000770661">
    <property type="component" value="Unassembled WGS sequence"/>
</dbReference>
<sequence length="230" mass="26268">MSVQPPTHEEIQINDDEVEEEEEDEEEEEEEDFEDIEEVTHGRSHGRGLTLKTLVKEGVLLSGEGHMTINYLVRYKGKKLDSYKNNWYRQKRLEFEREGEALDEEEMSDSDSDGPHEQEIVEFEMIGNRHPNHDMNTMVELTSFQALGRMQPFNVAMSSSAMAMMDVHAHLSTSEVVGYLAGQWDVTNHNLIVSHALPVRCRLGDGEKGKAVEQALFTEMEKLSLSLVGW</sequence>
<evidence type="ECO:0000313" key="3">
    <source>
        <dbReference type="Proteomes" id="UP000770661"/>
    </source>
</evidence>
<protein>
    <submittedName>
        <fullName evidence="2">MPN domain-containing protein</fullName>
    </submittedName>
</protein>
<proteinExistence type="predicted"/>
<dbReference type="Gene3D" id="3.40.140.10">
    <property type="entry name" value="Cytidine Deaminase, domain 2"/>
    <property type="match status" value="1"/>
</dbReference>
<evidence type="ECO:0000256" key="1">
    <source>
        <dbReference type="SAM" id="MobiDB-lite"/>
    </source>
</evidence>
<organism evidence="2 3">
    <name type="scientific">Chionoecetes opilio</name>
    <name type="common">Atlantic snow crab</name>
    <name type="synonym">Cancer opilio</name>
    <dbReference type="NCBI Taxonomy" id="41210"/>
    <lineage>
        <taxon>Eukaryota</taxon>
        <taxon>Metazoa</taxon>
        <taxon>Ecdysozoa</taxon>
        <taxon>Arthropoda</taxon>
        <taxon>Crustacea</taxon>
        <taxon>Multicrustacea</taxon>
        <taxon>Malacostraca</taxon>
        <taxon>Eumalacostraca</taxon>
        <taxon>Eucarida</taxon>
        <taxon>Decapoda</taxon>
        <taxon>Pleocyemata</taxon>
        <taxon>Brachyura</taxon>
        <taxon>Eubrachyura</taxon>
        <taxon>Majoidea</taxon>
        <taxon>Majidae</taxon>
        <taxon>Chionoecetes</taxon>
    </lineage>
</organism>
<evidence type="ECO:0000313" key="2">
    <source>
        <dbReference type="EMBL" id="KAG0721337.1"/>
    </source>
</evidence>
<gene>
    <name evidence="2" type="primary">Mpnd</name>
    <name evidence="2" type="ORF">GWK47_046676</name>
</gene>
<accession>A0A8J5CX31</accession>
<feature type="region of interest" description="Disordered" evidence="1">
    <location>
        <begin position="1"/>
        <end position="46"/>
    </location>
</feature>
<dbReference type="OrthoDB" id="167806at2759"/>
<dbReference type="InterPro" id="IPR050242">
    <property type="entry name" value="JAMM_MPN+_peptidase_M67A"/>
</dbReference>